<evidence type="ECO:0000256" key="1">
    <source>
        <dbReference type="SAM" id="MobiDB-lite"/>
    </source>
</evidence>
<dbReference type="EMBL" id="AP012204">
    <property type="protein sequence ID" value="BAK37050.1"/>
    <property type="molecule type" value="Genomic_DNA"/>
</dbReference>
<gene>
    <name evidence="2" type="ordered locus">MLP_40360</name>
</gene>
<accession>F5XR28</accession>
<dbReference type="STRING" id="1032480.MLP_40360"/>
<sequence length="57" mass="5881">MSTIIPGARFSPLRVSAEPTLIATSAAFTYQLTATSGGSDRGSDPPGSRPVGWVTRS</sequence>
<evidence type="ECO:0000313" key="3">
    <source>
        <dbReference type="Proteomes" id="UP000007947"/>
    </source>
</evidence>
<dbReference type="RefSeq" id="WP_013864889.1">
    <property type="nucleotide sequence ID" value="NC_015635.1"/>
</dbReference>
<protein>
    <submittedName>
        <fullName evidence="2">Uncharacterized protein</fullName>
    </submittedName>
</protein>
<dbReference type="Proteomes" id="UP000007947">
    <property type="component" value="Chromosome"/>
</dbReference>
<name>F5XR28_MICPN</name>
<reference evidence="2 3" key="1">
    <citation type="submission" date="2011-05" db="EMBL/GenBank/DDBJ databases">
        <title>Whole genome sequence of Microlunatus phosphovorus NM-1.</title>
        <authorList>
            <person name="Hosoyama A."/>
            <person name="Sasaki K."/>
            <person name="Harada T."/>
            <person name="Igarashi R."/>
            <person name="Kawakoshi A."/>
            <person name="Sasagawa M."/>
            <person name="Fukada J."/>
            <person name="Nakamura S."/>
            <person name="Katano Y."/>
            <person name="Hanada S."/>
            <person name="Kamagata Y."/>
            <person name="Nakamura N."/>
            <person name="Yamazaki S."/>
            <person name="Fujita N."/>
        </authorList>
    </citation>
    <scope>NUCLEOTIDE SEQUENCE [LARGE SCALE GENOMIC DNA]</scope>
    <source>
        <strain evidence="3">ATCC 700054 / DSM 10555 / JCM 9379 / NBRC 101784 / NCIMB 13414 / VKM Ac-1990 / NM-1</strain>
    </source>
</reference>
<dbReference type="AlphaFoldDB" id="F5XR28"/>
<evidence type="ECO:0000313" key="2">
    <source>
        <dbReference type="EMBL" id="BAK37050.1"/>
    </source>
</evidence>
<feature type="region of interest" description="Disordered" evidence="1">
    <location>
        <begin position="35"/>
        <end position="57"/>
    </location>
</feature>
<organism evidence="2 3">
    <name type="scientific">Microlunatus phosphovorus (strain ATCC 700054 / DSM 10555 / JCM 9379 / NBRC 101784 / NCIMB 13414 / VKM Ac-1990 / NM-1)</name>
    <dbReference type="NCBI Taxonomy" id="1032480"/>
    <lineage>
        <taxon>Bacteria</taxon>
        <taxon>Bacillati</taxon>
        <taxon>Actinomycetota</taxon>
        <taxon>Actinomycetes</taxon>
        <taxon>Propionibacteriales</taxon>
        <taxon>Propionibacteriaceae</taxon>
        <taxon>Microlunatus</taxon>
    </lineage>
</organism>
<dbReference type="HOGENOM" id="CLU_2991710_0_0_11"/>
<keyword evidence="3" id="KW-1185">Reference proteome</keyword>
<dbReference type="KEGG" id="mph:MLP_40360"/>
<proteinExistence type="predicted"/>